<accession>A0ACC0KXP0</accession>
<reference evidence="1 2" key="1">
    <citation type="journal article" date="2022" name="Genome Biol. Evol.">
        <title>The Spruce Budworm Genome: Reconstructing the Evolutionary History of Antifreeze Proteins.</title>
        <authorList>
            <person name="Beliveau C."/>
            <person name="Gagne P."/>
            <person name="Picq S."/>
            <person name="Vernygora O."/>
            <person name="Keeling C.I."/>
            <person name="Pinkney K."/>
            <person name="Doucet D."/>
            <person name="Wen F."/>
            <person name="Johnston J.S."/>
            <person name="Maaroufi H."/>
            <person name="Boyle B."/>
            <person name="Laroche J."/>
            <person name="Dewar K."/>
            <person name="Juretic N."/>
            <person name="Blackburn G."/>
            <person name="Nisole A."/>
            <person name="Brunet B."/>
            <person name="Brandao M."/>
            <person name="Lumley L."/>
            <person name="Duan J."/>
            <person name="Quan G."/>
            <person name="Lucarotti C.J."/>
            <person name="Roe A.D."/>
            <person name="Sperling F.A.H."/>
            <person name="Levesque R.C."/>
            <person name="Cusson M."/>
        </authorList>
    </citation>
    <scope>NUCLEOTIDE SEQUENCE [LARGE SCALE GENOMIC DNA]</scope>
    <source>
        <strain evidence="1">Glfc:IPQL:Cfum</strain>
    </source>
</reference>
<evidence type="ECO:0000313" key="2">
    <source>
        <dbReference type="Proteomes" id="UP001064048"/>
    </source>
</evidence>
<gene>
    <name evidence="1" type="ORF">MSG28_014947</name>
</gene>
<proteinExistence type="predicted"/>
<name>A0ACC0KXP0_CHOFU</name>
<dbReference type="Proteomes" id="UP001064048">
    <property type="component" value="Chromosome 27"/>
</dbReference>
<evidence type="ECO:0000313" key="1">
    <source>
        <dbReference type="EMBL" id="KAI8441326.1"/>
    </source>
</evidence>
<dbReference type="EMBL" id="CM046127">
    <property type="protein sequence ID" value="KAI8441326.1"/>
    <property type="molecule type" value="Genomic_DNA"/>
</dbReference>
<keyword evidence="2" id="KW-1185">Reference proteome</keyword>
<protein>
    <submittedName>
        <fullName evidence="1">Uncharacterized protein</fullName>
    </submittedName>
</protein>
<organism evidence="1 2">
    <name type="scientific">Choristoneura fumiferana</name>
    <name type="common">Spruce budworm moth</name>
    <name type="synonym">Archips fumiferana</name>
    <dbReference type="NCBI Taxonomy" id="7141"/>
    <lineage>
        <taxon>Eukaryota</taxon>
        <taxon>Metazoa</taxon>
        <taxon>Ecdysozoa</taxon>
        <taxon>Arthropoda</taxon>
        <taxon>Hexapoda</taxon>
        <taxon>Insecta</taxon>
        <taxon>Pterygota</taxon>
        <taxon>Neoptera</taxon>
        <taxon>Endopterygota</taxon>
        <taxon>Lepidoptera</taxon>
        <taxon>Glossata</taxon>
        <taxon>Ditrysia</taxon>
        <taxon>Tortricoidea</taxon>
        <taxon>Tortricidae</taxon>
        <taxon>Tortricinae</taxon>
        <taxon>Choristoneura</taxon>
    </lineage>
</organism>
<sequence length="91" mass="9792">MVVPILPELAQGCSKPSLPKDTNTIDTDMSITNMSHSNSIISTMPNTDMSTTNKPITNMPNMSAKNLFNLSTNLLYIAKSNPTGIVPTVPK</sequence>
<comment type="caution">
    <text evidence="1">The sequence shown here is derived from an EMBL/GenBank/DDBJ whole genome shotgun (WGS) entry which is preliminary data.</text>
</comment>